<dbReference type="InterPro" id="IPR036291">
    <property type="entry name" value="NAD(P)-bd_dom_sf"/>
</dbReference>
<dbReference type="GO" id="GO:0004029">
    <property type="term" value="F:aldehyde dehydrogenase (NAD+) activity"/>
    <property type="evidence" value="ECO:0007669"/>
    <property type="project" value="TreeGrafter"/>
</dbReference>
<dbReference type="GO" id="GO:0005737">
    <property type="term" value="C:cytoplasm"/>
    <property type="evidence" value="ECO:0007669"/>
    <property type="project" value="TreeGrafter"/>
</dbReference>
<dbReference type="RefSeq" id="WP_027929716.1">
    <property type="nucleotide sequence ID" value="NZ_RKHY01000001.1"/>
</dbReference>
<dbReference type="InterPro" id="IPR051783">
    <property type="entry name" value="NAD(P)-dependent_oxidoreduct"/>
</dbReference>
<reference evidence="2 3" key="1">
    <citation type="submission" date="2018-11" db="EMBL/GenBank/DDBJ databases">
        <title>Sequencing the genomes of 1000 actinobacteria strains.</title>
        <authorList>
            <person name="Klenk H.-P."/>
        </authorList>
    </citation>
    <scope>NUCLEOTIDE SEQUENCE [LARGE SCALE GENOMIC DNA]</scope>
    <source>
        <strain evidence="2 3">DSM 44348</strain>
    </source>
</reference>
<feature type="domain" description="NAD-dependent epimerase/dehydratase" evidence="1">
    <location>
        <begin position="3"/>
        <end position="76"/>
    </location>
</feature>
<dbReference type="InterPro" id="IPR001509">
    <property type="entry name" value="Epimerase_deHydtase"/>
</dbReference>
<evidence type="ECO:0000313" key="3">
    <source>
        <dbReference type="Proteomes" id="UP000274843"/>
    </source>
</evidence>
<dbReference type="Gene3D" id="3.40.50.720">
    <property type="entry name" value="NAD(P)-binding Rossmann-like Domain"/>
    <property type="match status" value="2"/>
</dbReference>
<evidence type="ECO:0000259" key="1">
    <source>
        <dbReference type="Pfam" id="PF01370"/>
    </source>
</evidence>
<dbReference type="SUPFAM" id="SSF51735">
    <property type="entry name" value="NAD(P)-binding Rossmann-fold domains"/>
    <property type="match status" value="1"/>
</dbReference>
<comment type="caution">
    <text evidence="2">The sequence shown here is derived from an EMBL/GenBank/DDBJ whole genome shotgun (WGS) entry which is preliminary data.</text>
</comment>
<dbReference type="GeneID" id="301848577"/>
<accession>A0A3N2H7J2</accession>
<dbReference type="AlphaFoldDB" id="A0A3N2H7J2"/>
<evidence type="ECO:0000313" key="2">
    <source>
        <dbReference type="EMBL" id="ROS44891.1"/>
    </source>
</evidence>
<dbReference type="Pfam" id="PF01370">
    <property type="entry name" value="Epimerase"/>
    <property type="match status" value="1"/>
</dbReference>
<dbReference type="PANTHER" id="PTHR48079">
    <property type="entry name" value="PROTEIN YEEZ"/>
    <property type="match status" value="1"/>
</dbReference>
<dbReference type="Proteomes" id="UP000274843">
    <property type="component" value="Unassembled WGS sequence"/>
</dbReference>
<protein>
    <submittedName>
        <fullName evidence="2">Nucleoside-diphosphate-sugar epimerase</fullName>
    </submittedName>
</protein>
<gene>
    <name evidence="2" type="ORF">EDD35_7347</name>
</gene>
<dbReference type="PANTHER" id="PTHR48079:SF6">
    <property type="entry name" value="NAD(P)-BINDING DOMAIN-CONTAINING PROTEIN-RELATED"/>
    <property type="match status" value="1"/>
</dbReference>
<proteinExistence type="predicted"/>
<name>A0A3N2H7J2_9PSEU</name>
<organism evidence="2 3">
    <name type="scientific">Amycolatopsis thermoflava</name>
    <dbReference type="NCBI Taxonomy" id="84480"/>
    <lineage>
        <taxon>Bacteria</taxon>
        <taxon>Bacillati</taxon>
        <taxon>Actinomycetota</taxon>
        <taxon>Actinomycetes</taxon>
        <taxon>Pseudonocardiales</taxon>
        <taxon>Pseudonocardiaceae</taxon>
        <taxon>Amycolatopsis</taxon>
        <taxon>Amycolatopsis methanolica group</taxon>
    </lineage>
</organism>
<sequence length="290" mass="29620">MRVFVTGAGGHIGSAVVTELLQAGHEVVGLARSESSAAAVKALGAEVRLGDLADTDGLRKAAADADAVVHLAFDNAAALAGDWSAAAAADLAAARAFGEALAGTGKALVGIGMPRVADEILAANPRLATGRLIAGLAGQGVRAVLVAVPQVVHSTRDRSGFVPTLIRFARASGVSCYLGDGANRWPAVHTLDLARLYRLAVEQAPAGAQLIAAAEEGVRVRDIAGAIGRRLGVPVRSIPAGQAAGRFGPFAPLMSIDNPLSSLDTRRLLGWEPVHPTLMADLEEGHYFAG</sequence>
<dbReference type="EMBL" id="RKHY01000001">
    <property type="protein sequence ID" value="ROS44891.1"/>
    <property type="molecule type" value="Genomic_DNA"/>
</dbReference>
<keyword evidence="3" id="KW-1185">Reference proteome</keyword>